<sequence length="357" mass="41653">MGNSTRNAFKIIATLSGNLNIQNEQHTLQYKFSRNHTDSLIISSNKITISGTRSQNPNFDDVFKNNKSEIYFQFIKSYVYYSIVNGVIPEIQSIVCYDKEDNPVKTYTQDNLRNLQPKRNTTVLQKIDKNKLLVIFKSTNEGVKHLYATTTLIRSLCSDDDNDIFEKLWKSYNSIYRVRSAKNLEWECLEDMGCFMRNTPTDYPLSTTHVSSLSKNNITDATRWHAMLENKFITRMKVNKREQNFSDFLIKYHDSRLVGIANETIDFKNNFWTETALRTRSSTIIASRLNNATKNNIELVDVLCNCYMYYLRNKILHGEQADHSFRFIPFNKESITLKFSSDLLFLVVCDLINNQNF</sequence>
<organism evidence="1 2">
    <name type="scientific">Pectobacterium odoriferum</name>
    <dbReference type="NCBI Taxonomy" id="78398"/>
    <lineage>
        <taxon>Bacteria</taxon>
        <taxon>Pseudomonadati</taxon>
        <taxon>Pseudomonadota</taxon>
        <taxon>Gammaproteobacteria</taxon>
        <taxon>Enterobacterales</taxon>
        <taxon>Pectobacteriaceae</taxon>
        <taxon>Pectobacterium</taxon>
    </lineage>
</organism>
<keyword evidence="2" id="KW-1185">Reference proteome</keyword>
<dbReference type="Proteomes" id="UP000029447">
    <property type="component" value="Unassembled WGS sequence"/>
</dbReference>
<protein>
    <recommendedName>
        <fullName evidence="3">ApeA N-terminal domain-containing protein</fullName>
    </recommendedName>
</protein>
<comment type="caution">
    <text evidence="1">The sequence shown here is derived from an EMBL/GenBank/DDBJ whole genome shotgun (WGS) entry which is preliminary data.</text>
</comment>
<dbReference type="RefSeq" id="WP_044203646.1">
    <property type="nucleotide sequence ID" value="NZ_JBEHES010000071.1"/>
</dbReference>
<accession>A0ABR4VUS7</accession>
<evidence type="ECO:0000313" key="1">
    <source>
        <dbReference type="EMBL" id="KGA43141.1"/>
    </source>
</evidence>
<name>A0ABR4VUS7_9GAMM</name>
<proteinExistence type="predicted"/>
<evidence type="ECO:0008006" key="3">
    <source>
        <dbReference type="Google" id="ProtNLM"/>
    </source>
</evidence>
<gene>
    <name evidence="1" type="ORF">KU75_04615</name>
</gene>
<dbReference type="EMBL" id="JQOF01000002">
    <property type="protein sequence ID" value="KGA43141.1"/>
    <property type="molecule type" value="Genomic_DNA"/>
</dbReference>
<evidence type="ECO:0000313" key="2">
    <source>
        <dbReference type="Proteomes" id="UP000029447"/>
    </source>
</evidence>
<reference evidence="1 2" key="1">
    <citation type="submission" date="2014-08" db="EMBL/GenBank/DDBJ databases">
        <title>Genome sequences of NCPPB Pectobacterium isolates.</title>
        <authorList>
            <person name="Glover R.H."/>
            <person name="Sapp M."/>
            <person name="Elphinstone J."/>
        </authorList>
    </citation>
    <scope>NUCLEOTIDE SEQUENCE [LARGE SCALE GENOMIC DNA]</scope>
    <source>
        <strain evidence="1 2">NCPPB3841</strain>
    </source>
</reference>